<dbReference type="SMART" id="SM00354">
    <property type="entry name" value="HTH_LACI"/>
    <property type="match status" value="1"/>
</dbReference>
<evidence type="ECO:0000259" key="4">
    <source>
        <dbReference type="PROSITE" id="PS50932"/>
    </source>
</evidence>
<comment type="caution">
    <text evidence="5">The sequence shown here is derived from an EMBL/GenBank/DDBJ whole genome shotgun (WGS) entry which is preliminary data.</text>
</comment>
<name>A0ABT3YEA6_9HYPH</name>
<sequence>MNQHTRPTLDDVARAAGVSTATVSRCLNAPDRVIAPTRERVMQAVNALGYTPDFGGRALASGRTNTIGAVIPTMDNAIFARGMQAFQETLSSVGVTLLVASSGYDFDREAEQIRALAGRGADGLLLIGSARPATTYDFLRRRGIPYVLAWSLGDSADHFVGFDNRRAAEALATRVIALGHRDIAMIAGVTAMNDRAADRVEGVRAALRQAGRDPASLPIIEAPYSFEDGSNAFAALMQRVPRPTAVICGNDILAVGAIGRAKALGLRVPDDVSVTGFDNIDIAAFVEPALTTVHVPHRRMGVAAAQQLLQMIAGDTADARVEFGTEIVERGSLAAAPV</sequence>
<dbReference type="SUPFAM" id="SSF53822">
    <property type="entry name" value="Periplasmic binding protein-like I"/>
    <property type="match status" value="1"/>
</dbReference>
<evidence type="ECO:0000256" key="1">
    <source>
        <dbReference type="ARBA" id="ARBA00023015"/>
    </source>
</evidence>
<reference evidence="5" key="1">
    <citation type="submission" date="2022-10" db="EMBL/GenBank/DDBJ databases">
        <title>Hoeflea sp. J2-29, isolated from marine algae.</title>
        <authorList>
            <person name="Kristyanto S."/>
            <person name="Kim J.M."/>
            <person name="Jeon C.O."/>
        </authorList>
    </citation>
    <scope>NUCLEOTIDE SEQUENCE</scope>
    <source>
        <strain evidence="5">J2-29</strain>
    </source>
</reference>
<dbReference type="Proteomes" id="UP001081283">
    <property type="component" value="Unassembled WGS sequence"/>
</dbReference>
<keyword evidence="3" id="KW-0804">Transcription</keyword>
<evidence type="ECO:0000256" key="2">
    <source>
        <dbReference type="ARBA" id="ARBA00023125"/>
    </source>
</evidence>
<dbReference type="PANTHER" id="PTHR30146:SF109">
    <property type="entry name" value="HTH-TYPE TRANSCRIPTIONAL REGULATOR GALS"/>
    <property type="match status" value="1"/>
</dbReference>
<gene>
    <name evidence="5" type="ORF">OEG82_09335</name>
</gene>
<dbReference type="Gene3D" id="1.10.260.40">
    <property type="entry name" value="lambda repressor-like DNA-binding domains"/>
    <property type="match status" value="1"/>
</dbReference>
<accession>A0ABT3YEA6</accession>
<dbReference type="PROSITE" id="PS50932">
    <property type="entry name" value="HTH_LACI_2"/>
    <property type="match status" value="1"/>
</dbReference>
<dbReference type="PRINTS" id="PR00036">
    <property type="entry name" value="HTHLACI"/>
</dbReference>
<evidence type="ECO:0000313" key="6">
    <source>
        <dbReference type="Proteomes" id="UP001081283"/>
    </source>
</evidence>
<organism evidence="5 6">
    <name type="scientific">Hoeflea ulvae</name>
    <dbReference type="NCBI Taxonomy" id="2983764"/>
    <lineage>
        <taxon>Bacteria</taxon>
        <taxon>Pseudomonadati</taxon>
        <taxon>Pseudomonadota</taxon>
        <taxon>Alphaproteobacteria</taxon>
        <taxon>Hyphomicrobiales</taxon>
        <taxon>Rhizobiaceae</taxon>
        <taxon>Hoeflea</taxon>
    </lineage>
</organism>
<proteinExistence type="predicted"/>
<feature type="domain" description="HTH lacI-type" evidence="4">
    <location>
        <begin position="7"/>
        <end position="61"/>
    </location>
</feature>
<keyword evidence="2 5" id="KW-0238">DNA-binding</keyword>
<dbReference type="InterPro" id="IPR000843">
    <property type="entry name" value="HTH_LacI"/>
</dbReference>
<dbReference type="CDD" id="cd06273">
    <property type="entry name" value="PBP1_LacI-like"/>
    <property type="match status" value="1"/>
</dbReference>
<dbReference type="CDD" id="cd01392">
    <property type="entry name" value="HTH_LacI"/>
    <property type="match status" value="1"/>
</dbReference>
<keyword evidence="1" id="KW-0805">Transcription regulation</keyword>
<dbReference type="Gene3D" id="3.40.50.2300">
    <property type="match status" value="2"/>
</dbReference>
<dbReference type="EMBL" id="JAOVZQ010000001">
    <property type="protein sequence ID" value="MCY0094224.1"/>
    <property type="molecule type" value="Genomic_DNA"/>
</dbReference>
<evidence type="ECO:0000256" key="3">
    <source>
        <dbReference type="ARBA" id="ARBA00023163"/>
    </source>
</evidence>
<dbReference type="SUPFAM" id="SSF47413">
    <property type="entry name" value="lambda repressor-like DNA-binding domains"/>
    <property type="match status" value="1"/>
</dbReference>
<dbReference type="InterPro" id="IPR028082">
    <property type="entry name" value="Peripla_BP_I"/>
</dbReference>
<keyword evidence="6" id="KW-1185">Reference proteome</keyword>
<dbReference type="InterPro" id="IPR046335">
    <property type="entry name" value="LacI/GalR-like_sensor"/>
</dbReference>
<dbReference type="PANTHER" id="PTHR30146">
    <property type="entry name" value="LACI-RELATED TRANSCRIPTIONAL REPRESSOR"/>
    <property type="match status" value="1"/>
</dbReference>
<protein>
    <submittedName>
        <fullName evidence="5">LacI family DNA-binding transcriptional regulator</fullName>
    </submittedName>
</protein>
<dbReference type="RefSeq" id="WP_267612170.1">
    <property type="nucleotide sequence ID" value="NZ_JAOVZQ010000001.1"/>
</dbReference>
<dbReference type="Pfam" id="PF13377">
    <property type="entry name" value="Peripla_BP_3"/>
    <property type="match status" value="1"/>
</dbReference>
<dbReference type="InterPro" id="IPR010982">
    <property type="entry name" value="Lambda_DNA-bd_dom_sf"/>
</dbReference>
<dbReference type="Pfam" id="PF00356">
    <property type="entry name" value="LacI"/>
    <property type="match status" value="1"/>
</dbReference>
<dbReference type="GO" id="GO:0003677">
    <property type="term" value="F:DNA binding"/>
    <property type="evidence" value="ECO:0007669"/>
    <property type="project" value="UniProtKB-KW"/>
</dbReference>
<evidence type="ECO:0000313" key="5">
    <source>
        <dbReference type="EMBL" id="MCY0094224.1"/>
    </source>
</evidence>